<keyword evidence="4" id="KW-0862">Zinc</keyword>
<dbReference type="PANTHER" id="PTHR24171:SF9">
    <property type="entry name" value="ANKYRIN REPEAT DOMAIN-CONTAINING PROTEIN 39"/>
    <property type="match status" value="1"/>
</dbReference>
<evidence type="ECO:0000256" key="5">
    <source>
        <dbReference type="ARBA" id="ARBA00023043"/>
    </source>
</evidence>
<feature type="repeat" description="ANK" evidence="6">
    <location>
        <begin position="174"/>
        <end position="206"/>
    </location>
</feature>
<evidence type="ECO:0000313" key="10">
    <source>
        <dbReference type="Proteomes" id="UP000565441"/>
    </source>
</evidence>
<evidence type="ECO:0000256" key="1">
    <source>
        <dbReference type="ARBA" id="ARBA00022723"/>
    </source>
</evidence>
<sequence>MPLLDLAMSAKSLSGNNDGGLTVTEEMKQILSQPGFISLAMGGQRLRNLYVDQSMSFQAMKLSHFGLCCYVGRIAEVRQQVESGVAPDLEGTETPFKFGYATLVVAGAQRVEPTPVTNHLAVMTYLISCGIPLDVPDIVGYTALGHAVISDSLQVALARVLLQAGANVNHQNRYGEVPLLGAFQKNYVAAIDVLMEFGADLDVKEADGMSPGGSALKFGPQVTAAVQKWIGRRSGKEAPRLEKRCDACGKTDVPLKNCAKCQVARYCSVECQRTISISVSLVRNADAKTPGNAWGMHKKACKPFSSSTTVTLKPRYEYGRTVMPTQALANKFFGLSASTPATHYRSAHVPKGIASESKNLVVKVQVPFNPATNRPEAGAVGGLFIYTKKRDFVCRVLREDCPKEYDRVAEVIRTKGVGGSKAYFAAELRSKDEQVAEVPGVDFGRDPCGGGQVEVGQNTCLTPNKRQGYANVFHAWRKSSCKLRFLKILTILRS</sequence>
<evidence type="ECO:0000256" key="3">
    <source>
        <dbReference type="ARBA" id="ARBA00022771"/>
    </source>
</evidence>
<dbReference type="Pfam" id="PF12796">
    <property type="entry name" value="Ank_2"/>
    <property type="match status" value="1"/>
</dbReference>
<dbReference type="Gene3D" id="1.25.40.20">
    <property type="entry name" value="Ankyrin repeat-containing domain"/>
    <property type="match status" value="1"/>
</dbReference>
<keyword evidence="5 6" id="KW-0040">ANK repeat</keyword>
<keyword evidence="3 7" id="KW-0863">Zinc-finger</keyword>
<dbReference type="SUPFAM" id="SSF144232">
    <property type="entry name" value="HIT/MYND zinc finger-like"/>
    <property type="match status" value="1"/>
</dbReference>
<keyword evidence="1" id="KW-0479">Metal-binding</keyword>
<dbReference type="InterPro" id="IPR036770">
    <property type="entry name" value="Ankyrin_rpt-contain_sf"/>
</dbReference>
<dbReference type="InterPro" id="IPR002893">
    <property type="entry name" value="Znf_MYND"/>
</dbReference>
<evidence type="ECO:0000256" key="4">
    <source>
        <dbReference type="ARBA" id="ARBA00022833"/>
    </source>
</evidence>
<evidence type="ECO:0000256" key="6">
    <source>
        <dbReference type="PROSITE-ProRule" id="PRU00023"/>
    </source>
</evidence>
<proteinExistence type="predicted"/>
<evidence type="ECO:0000313" key="9">
    <source>
        <dbReference type="EMBL" id="KAF5378569.1"/>
    </source>
</evidence>
<reference evidence="9 10" key="1">
    <citation type="journal article" date="2020" name="ISME J.">
        <title>Uncovering the hidden diversity of litter-decomposition mechanisms in mushroom-forming fungi.</title>
        <authorList>
            <person name="Floudas D."/>
            <person name="Bentzer J."/>
            <person name="Ahren D."/>
            <person name="Johansson T."/>
            <person name="Persson P."/>
            <person name="Tunlid A."/>
        </authorList>
    </citation>
    <scope>NUCLEOTIDE SEQUENCE [LARGE SCALE GENOMIC DNA]</scope>
    <source>
        <strain evidence="9 10">CBS 661.87</strain>
    </source>
</reference>
<dbReference type="PROSITE" id="PS50297">
    <property type="entry name" value="ANK_REP_REGION"/>
    <property type="match status" value="1"/>
</dbReference>
<keyword evidence="2" id="KW-0677">Repeat</keyword>
<dbReference type="PROSITE" id="PS50865">
    <property type="entry name" value="ZF_MYND_2"/>
    <property type="match status" value="1"/>
</dbReference>
<dbReference type="OrthoDB" id="194358at2759"/>
<dbReference type="AlphaFoldDB" id="A0A8H5H8E9"/>
<accession>A0A8H5H8E9</accession>
<dbReference type="PANTHER" id="PTHR24171">
    <property type="entry name" value="ANKYRIN REPEAT DOMAIN-CONTAINING PROTEIN 39-RELATED"/>
    <property type="match status" value="1"/>
</dbReference>
<evidence type="ECO:0000256" key="7">
    <source>
        <dbReference type="PROSITE-ProRule" id="PRU00134"/>
    </source>
</evidence>
<evidence type="ECO:0000256" key="2">
    <source>
        <dbReference type="ARBA" id="ARBA00022737"/>
    </source>
</evidence>
<dbReference type="EMBL" id="JAACJP010000019">
    <property type="protein sequence ID" value="KAF5378569.1"/>
    <property type="molecule type" value="Genomic_DNA"/>
</dbReference>
<dbReference type="Pfam" id="PF01753">
    <property type="entry name" value="zf-MYND"/>
    <property type="match status" value="1"/>
</dbReference>
<dbReference type="PROSITE" id="PS50088">
    <property type="entry name" value="ANK_REPEAT"/>
    <property type="match status" value="2"/>
</dbReference>
<gene>
    <name evidence="9" type="ORF">D9615_007096</name>
</gene>
<feature type="repeat" description="ANK" evidence="6">
    <location>
        <begin position="139"/>
        <end position="173"/>
    </location>
</feature>
<evidence type="ECO:0000259" key="8">
    <source>
        <dbReference type="PROSITE" id="PS50865"/>
    </source>
</evidence>
<feature type="domain" description="MYND-type" evidence="8">
    <location>
        <begin position="245"/>
        <end position="301"/>
    </location>
</feature>
<keyword evidence="10" id="KW-1185">Reference proteome</keyword>
<dbReference type="Proteomes" id="UP000565441">
    <property type="component" value="Unassembled WGS sequence"/>
</dbReference>
<organism evidence="9 10">
    <name type="scientific">Tricholomella constricta</name>
    <dbReference type="NCBI Taxonomy" id="117010"/>
    <lineage>
        <taxon>Eukaryota</taxon>
        <taxon>Fungi</taxon>
        <taxon>Dikarya</taxon>
        <taxon>Basidiomycota</taxon>
        <taxon>Agaricomycotina</taxon>
        <taxon>Agaricomycetes</taxon>
        <taxon>Agaricomycetidae</taxon>
        <taxon>Agaricales</taxon>
        <taxon>Tricholomatineae</taxon>
        <taxon>Lyophyllaceae</taxon>
        <taxon>Tricholomella</taxon>
    </lineage>
</organism>
<dbReference type="SUPFAM" id="SSF48403">
    <property type="entry name" value="Ankyrin repeat"/>
    <property type="match status" value="1"/>
</dbReference>
<dbReference type="InterPro" id="IPR002110">
    <property type="entry name" value="Ankyrin_rpt"/>
</dbReference>
<protein>
    <recommendedName>
        <fullName evidence="8">MYND-type domain-containing protein</fullName>
    </recommendedName>
</protein>
<dbReference type="Gene3D" id="6.10.140.2220">
    <property type="match status" value="1"/>
</dbReference>
<dbReference type="GO" id="GO:0008270">
    <property type="term" value="F:zinc ion binding"/>
    <property type="evidence" value="ECO:0007669"/>
    <property type="project" value="UniProtKB-KW"/>
</dbReference>
<dbReference type="SMART" id="SM00248">
    <property type="entry name" value="ANK"/>
    <property type="match status" value="2"/>
</dbReference>
<name>A0A8H5H8E9_9AGAR</name>
<comment type="caution">
    <text evidence="9">The sequence shown here is derived from an EMBL/GenBank/DDBJ whole genome shotgun (WGS) entry which is preliminary data.</text>
</comment>